<keyword evidence="3 5" id="KW-0560">Oxidoreductase</keyword>
<proteinExistence type="inferred from homology"/>
<dbReference type="OrthoDB" id="3217377at2"/>
<dbReference type="InterPro" id="IPR043683">
    <property type="entry name" value="TetX_monooxygenase"/>
</dbReference>
<feature type="binding site" evidence="5">
    <location>
        <position position="109"/>
    </location>
    <ligand>
        <name>FAD</name>
        <dbReference type="ChEBI" id="CHEBI:57692"/>
    </ligand>
</feature>
<dbReference type="PANTHER" id="PTHR46972:SF1">
    <property type="entry name" value="FAD DEPENDENT OXIDOREDUCTASE DOMAIN-CONTAINING PROTEIN"/>
    <property type="match status" value="1"/>
</dbReference>
<feature type="domain" description="FAD-binding" evidence="7">
    <location>
        <begin position="8"/>
        <end position="194"/>
    </location>
</feature>
<keyword evidence="5" id="KW-0521">NADP</keyword>
<evidence type="ECO:0000256" key="4">
    <source>
        <dbReference type="ARBA" id="ARBA00023033"/>
    </source>
</evidence>
<evidence type="ECO:0000313" key="9">
    <source>
        <dbReference type="Proteomes" id="UP000262477"/>
    </source>
</evidence>
<dbReference type="PRINTS" id="PR00420">
    <property type="entry name" value="RNGMNOXGNASE"/>
</dbReference>
<evidence type="ECO:0000259" key="7">
    <source>
        <dbReference type="Pfam" id="PF01494"/>
    </source>
</evidence>
<dbReference type="GO" id="GO:0046677">
    <property type="term" value="P:response to antibiotic"/>
    <property type="evidence" value="ECO:0007669"/>
    <property type="project" value="InterPro"/>
</dbReference>
<comment type="caution">
    <text evidence="8">The sequence shown here is derived from an EMBL/GenBank/DDBJ whole genome shotgun (WGS) entry which is preliminary data.</text>
</comment>
<feature type="domain" description="FAD-binding" evidence="7">
    <location>
        <begin position="298"/>
        <end position="330"/>
    </location>
</feature>
<accession>A0A371Q774</accession>
<keyword evidence="5" id="KW-0963">Cytoplasm</keyword>
<keyword evidence="5" id="KW-0547">Nucleotide-binding</keyword>
<comment type="cofactor">
    <cofactor evidence="5">
        <name>FAD</name>
        <dbReference type="ChEBI" id="CHEBI:57692"/>
    </cofactor>
</comment>
<comment type="domain">
    <text evidence="5">Consists of an N-terminal FAD-binding domain with a Rossman fold and a C-terminal substrate-binding domain.</text>
</comment>
<evidence type="ECO:0000256" key="3">
    <source>
        <dbReference type="ARBA" id="ARBA00023002"/>
    </source>
</evidence>
<gene>
    <name evidence="8" type="ORF">DY245_09665</name>
</gene>
<dbReference type="InterPro" id="IPR036188">
    <property type="entry name" value="FAD/NAD-bd_sf"/>
</dbReference>
<evidence type="ECO:0000313" key="8">
    <source>
        <dbReference type="EMBL" id="REK90566.1"/>
    </source>
</evidence>
<comment type="function">
    <text evidence="5">An FAD-requiring monooxygenase active on some tetracycline antibiotic derivatives, which leads to their inactivation. Hydroxylates carbon 11a of tetracycline and some analogs.</text>
</comment>
<dbReference type="GO" id="GO:0071949">
    <property type="term" value="F:FAD binding"/>
    <property type="evidence" value="ECO:0007669"/>
    <property type="project" value="InterPro"/>
</dbReference>
<feature type="compositionally biased region" description="Polar residues" evidence="6">
    <location>
        <begin position="377"/>
        <end position="386"/>
    </location>
</feature>
<protein>
    <recommendedName>
        <fullName evidence="5">Flavin-dependent monooxygenase</fullName>
    </recommendedName>
    <alternativeName>
        <fullName evidence="5">TetX monooxygenase</fullName>
        <shortName evidence="5">TetX</shortName>
        <ecNumber evidence="5">1.14.13.-</ecNumber>
    </alternativeName>
</protein>
<dbReference type="GO" id="GO:0004497">
    <property type="term" value="F:monooxygenase activity"/>
    <property type="evidence" value="ECO:0007669"/>
    <property type="project" value="UniProtKB-UniRule"/>
</dbReference>
<evidence type="ECO:0000256" key="5">
    <source>
        <dbReference type="HAMAP-Rule" id="MF_00845"/>
    </source>
</evidence>
<keyword evidence="4 5" id="KW-0503">Monooxygenase</keyword>
<name>A0A371Q774_STRIH</name>
<dbReference type="Gene3D" id="3.50.50.60">
    <property type="entry name" value="FAD/NAD(P)-binding domain"/>
    <property type="match status" value="1"/>
</dbReference>
<dbReference type="Pfam" id="PF01494">
    <property type="entry name" value="FAD_binding_3"/>
    <property type="match status" value="2"/>
</dbReference>
<dbReference type="EC" id="1.14.13.-" evidence="5"/>
<dbReference type="AlphaFoldDB" id="A0A371Q774"/>
<dbReference type="HAMAP" id="MF_00845">
    <property type="entry name" value="TetX_monooxygenase"/>
    <property type="match status" value="1"/>
</dbReference>
<comment type="subunit">
    <text evidence="5">Monomer.</text>
</comment>
<keyword evidence="1 5" id="KW-0285">Flavoprotein</keyword>
<organism evidence="8 9">
    <name type="scientific">Streptomyces inhibens</name>
    <dbReference type="NCBI Taxonomy" id="2293571"/>
    <lineage>
        <taxon>Bacteria</taxon>
        <taxon>Bacillati</taxon>
        <taxon>Actinomycetota</taxon>
        <taxon>Actinomycetes</taxon>
        <taxon>Kitasatosporales</taxon>
        <taxon>Streptomycetaceae</taxon>
        <taxon>Streptomyces</taxon>
    </lineage>
</organism>
<feature type="region of interest" description="Disordered" evidence="6">
    <location>
        <begin position="363"/>
        <end position="386"/>
    </location>
</feature>
<dbReference type="InterPro" id="IPR002938">
    <property type="entry name" value="FAD-bd"/>
</dbReference>
<dbReference type="RefSeq" id="WP_128505600.1">
    <property type="nucleotide sequence ID" value="NZ_QUAC01000070.1"/>
</dbReference>
<comment type="similarity">
    <text evidence="5">Belongs to the aromatic-ring hydroxylase family. TetX subfamily.</text>
</comment>
<dbReference type="Proteomes" id="UP000262477">
    <property type="component" value="Unassembled WGS sequence"/>
</dbReference>
<evidence type="ECO:0000256" key="1">
    <source>
        <dbReference type="ARBA" id="ARBA00022630"/>
    </source>
</evidence>
<dbReference type="GO" id="GO:0005737">
    <property type="term" value="C:cytoplasm"/>
    <property type="evidence" value="ECO:0007669"/>
    <property type="project" value="UniProtKB-SubCell"/>
</dbReference>
<feature type="binding site" evidence="5">
    <location>
        <position position="44"/>
    </location>
    <ligand>
        <name>NADPH</name>
        <dbReference type="ChEBI" id="CHEBI:57783"/>
    </ligand>
</feature>
<reference evidence="8 9" key="1">
    <citation type="submission" date="2018-08" db="EMBL/GenBank/DDBJ databases">
        <title>Streptomyces NEAU-D10 sp. nov., a novel Actinomycete isolated from soil.</title>
        <authorList>
            <person name="Jin L."/>
        </authorList>
    </citation>
    <scope>NUCLEOTIDE SEQUENCE [LARGE SCALE GENOMIC DNA]</scope>
    <source>
        <strain evidence="8 9">NEAU-D10</strain>
    </source>
</reference>
<dbReference type="SUPFAM" id="SSF51905">
    <property type="entry name" value="FAD/NAD(P)-binding domain"/>
    <property type="match status" value="1"/>
</dbReference>
<sequence length="386" mass="41444">MNSARDPRVAVVGAGLGGLTCARVLQIHGRPVTVFEREASPDVRSQGGTLDMHADTGQAALRTAGLYDRFRALARPEGQEWRTLDPATAALLQHELPADGDEDRPEIDRGQLRGVILESLTAGTVRWDRAVSGVTPLGDGTCRLNFSDGTTEDFDLVIGADGAWSRVRPALSDATPDYTGVTFVEIGIDDVDVRHADFARLVGNGTMVAKAGAKALFAQRNSNGHIRGYAAFRAPQDWQVTAGLDLDDTEAVRTHLLKTLDGWDERLLHLLRYNDGGFIGRPLFALPVPHIWEHVPGITLLGDAAHLMPPLGLGANLAMLDGTELATALVTEPDVDDAVRAYESIMLLRSAEAARQCAQGLEHLMPPDEPQSGGATGSHQPALQQR</sequence>
<comment type="subcellular location">
    <subcellularLocation>
        <location evidence="5">Cytoplasm</location>
    </subcellularLocation>
</comment>
<evidence type="ECO:0000256" key="6">
    <source>
        <dbReference type="SAM" id="MobiDB-lite"/>
    </source>
</evidence>
<comment type="catalytic activity">
    <reaction evidence="5">
        <text>a tetracycline + NADPH + O2 + H(+) = an 11a-hydroxytetracycline + NADP(+) + H2O</text>
        <dbReference type="Rhea" id="RHEA:61444"/>
        <dbReference type="ChEBI" id="CHEBI:15377"/>
        <dbReference type="ChEBI" id="CHEBI:15378"/>
        <dbReference type="ChEBI" id="CHEBI:15379"/>
        <dbReference type="ChEBI" id="CHEBI:57783"/>
        <dbReference type="ChEBI" id="CHEBI:58349"/>
        <dbReference type="ChEBI" id="CHEBI:144644"/>
        <dbReference type="ChEBI" id="CHEBI:144645"/>
    </reaction>
</comment>
<feature type="binding site" evidence="5">
    <location>
        <position position="51"/>
    </location>
    <ligand>
        <name>FAD</name>
        <dbReference type="ChEBI" id="CHEBI:57692"/>
    </ligand>
</feature>
<keyword evidence="9" id="KW-1185">Reference proteome</keyword>
<evidence type="ECO:0000256" key="2">
    <source>
        <dbReference type="ARBA" id="ARBA00022827"/>
    </source>
</evidence>
<dbReference type="EMBL" id="QUAC01000070">
    <property type="protein sequence ID" value="REK90566.1"/>
    <property type="molecule type" value="Genomic_DNA"/>
</dbReference>
<feature type="binding site" evidence="5">
    <location>
        <position position="303"/>
    </location>
    <ligand>
        <name>FAD</name>
        <dbReference type="ChEBI" id="CHEBI:57692"/>
    </ligand>
</feature>
<dbReference type="PANTHER" id="PTHR46972">
    <property type="entry name" value="MONOOXYGENASE ASQM-RELATED"/>
    <property type="match status" value="1"/>
</dbReference>
<keyword evidence="2 5" id="KW-0274">FAD</keyword>